<dbReference type="SUPFAM" id="SSF55729">
    <property type="entry name" value="Acyl-CoA N-acyltransferases (Nat)"/>
    <property type="match status" value="1"/>
</dbReference>
<dbReference type="InterPro" id="IPR016181">
    <property type="entry name" value="Acyl_CoA_acyltransferase"/>
</dbReference>
<dbReference type="EC" id="2.3.1.-" evidence="4"/>
<proteinExistence type="predicted"/>
<dbReference type="AlphaFoldDB" id="A0A9X1MYG2"/>
<dbReference type="PANTHER" id="PTHR43800">
    <property type="entry name" value="PEPTIDYL-LYSINE N-ACETYLTRANSFERASE YJAB"/>
    <property type="match status" value="1"/>
</dbReference>
<dbReference type="Pfam" id="PF13673">
    <property type="entry name" value="Acetyltransf_10"/>
    <property type="match status" value="1"/>
</dbReference>
<dbReference type="PANTHER" id="PTHR43800:SF1">
    <property type="entry name" value="PEPTIDYL-LYSINE N-ACETYLTRANSFERASE YJAB"/>
    <property type="match status" value="1"/>
</dbReference>
<dbReference type="PROSITE" id="PS51186">
    <property type="entry name" value="GNAT"/>
    <property type="match status" value="1"/>
</dbReference>
<evidence type="ECO:0000313" key="4">
    <source>
        <dbReference type="EMBL" id="MCD1126525.1"/>
    </source>
</evidence>
<protein>
    <submittedName>
        <fullName evidence="4">N-acetyltransferase</fullName>
        <ecNumber evidence="4">2.3.1.-</ecNumber>
    </submittedName>
</protein>
<sequence>MFLPSGQSGVIRRYQAQDLDALMALWLTTTINAHPFIEQSYWYESEPLVRDVYIPDATSWVCCENDKIIGFISVMEQQFIGALFVDFSQQGKGIGKALIDQVKMHYPRLLLEVYRENTHALQFYLAMGFHIVSEQPHPETEQITLIMQWQAPLIAA</sequence>
<evidence type="ECO:0000256" key="2">
    <source>
        <dbReference type="ARBA" id="ARBA00023315"/>
    </source>
</evidence>
<accession>A0A9X1MYG2</accession>
<dbReference type="Gene3D" id="3.40.630.30">
    <property type="match status" value="1"/>
</dbReference>
<keyword evidence="2 4" id="KW-0012">Acyltransferase</keyword>
<dbReference type="EMBL" id="JAJNAG010000023">
    <property type="protein sequence ID" value="MCD1126525.1"/>
    <property type="molecule type" value="Genomic_DNA"/>
</dbReference>
<evidence type="ECO:0000256" key="1">
    <source>
        <dbReference type="ARBA" id="ARBA00022679"/>
    </source>
</evidence>
<gene>
    <name evidence="4" type="ORF">LPW36_11035</name>
</gene>
<feature type="domain" description="N-acetyltransferase" evidence="3">
    <location>
        <begin position="9"/>
        <end position="152"/>
    </location>
</feature>
<organism evidence="4 5">
    <name type="scientific">Limnobaculum eriocheiris</name>
    <dbReference type="NCBI Taxonomy" id="2897391"/>
    <lineage>
        <taxon>Bacteria</taxon>
        <taxon>Pseudomonadati</taxon>
        <taxon>Pseudomonadota</taxon>
        <taxon>Gammaproteobacteria</taxon>
        <taxon>Enterobacterales</taxon>
        <taxon>Budviciaceae</taxon>
        <taxon>Limnobaculum</taxon>
    </lineage>
</organism>
<dbReference type="CDD" id="cd04301">
    <property type="entry name" value="NAT_SF"/>
    <property type="match status" value="1"/>
</dbReference>
<reference evidence="4" key="1">
    <citation type="submission" date="2021-11" db="EMBL/GenBank/DDBJ databases">
        <title>Jinshanibacter sp. isolated from one year old Eriocheir sinensis.</title>
        <authorList>
            <person name="Li J.-Y."/>
            <person name="He W."/>
            <person name="Gao T.-H."/>
        </authorList>
    </citation>
    <scope>NUCLEOTIDE SEQUENCE</scope>
    <source>
        <strain evidence="4">LJY008</strain>
    </source>
</reference>
<name>A0A9X1MYG2_9GAMM</name>
<keyword evidence="1 4" id="KW-0808">Transferase</keyword>
<dbReference type="NCBIfam" id="NF007853">
    <property type="entry name" value="PRK10562.1"/>
    <property type="match status" value="1"/>
</dbReference>
<dbReference type="GO" id="GO:0016747">
    <property type="term" value="F:acyltransferase activity, transferring groups other than amino-acyl groups"/>
    <property type="evidence" value="ECO:0007669"/>
    <property type="project" value="InterPro"/>
</dbReference>
<keyword evidence="5" id="KW-1185">Reference proteome</keyword>
<comment type="caution">
    <text evidence="4">The sequence shown here is derived from an EMBL/GenBank/DDBJ whole genome shotgun (WGS) entry which is preliminary data.</text>
</comment>
<dbReference type="Proteomes" id="UP001139171">
    <property type="component" value="Unassembled WGS sequence"/>
</dbReference>
<dbReference type="InterPro" id="IPR000182">
    <property type="entry name" value="GNAT_dom"/>
</dbReference>
<evidence type="ECO:0000313" key="5">
    <source>
        <dbReference type="Proteomes" id="UP001139171"/>
    </source>
</evidence>
<evidence type="ECO:0000259" key="3">
    <source>
        <dbReference type="PROSITE" id="PS51186"/>
    </source>
</evidence>